<dbReference type="Pfam" id="PF20176">
    <property type="entry name" value="DUF6541"/>
    <property type="match status" value="1"/>
</dbReference>
<protein>
    <recommendedName>
        <fullName evidence="4">Membrane protein 6-pyruvoyl-tetrahydropterin synthase-related domain-containing protein</fullName>
    </recommendedName>
</protein>
<feature type="transmembrane region" description="Helical" evidence="1">
    <location>
        <begin position="498"/>
        <end position="519"/>
    </location>
</feature>
<feature type="transmembrane region" description="Helical" evidence="1">
    <location>
        <begin position="468"/>
        <end position="486"/>
    </location>
</feature>
<feature type="transmembrane region" description="Helical" evidence="1">
    <location>
        <begin position="566"/>
        <end position="587"/>
    </location>
</feature>
<dbReference type="InterPro" id="IPR046671">
    <property type="entry name" value="DUF6541"/>
</dbReference>
<feature type="transmembrane region" description="Helical" evidence="1">
    <location>
        <begin position="360"/>
        <end position="393"/>
    </location>
</feature>
<keyword evidence="1" id="KW-0472">Membrane</keyword>
<keyword evidence="1" id="KW-0812">Transmembrane</keyword>
<accession>A0A9D2I8U0</accession>
<feature type="transmembrane region" description="Helical" evidence="1">
    <location>
        <begin position="405"/>
        <end position="427"/>
    </location>
</feature>
<dbReference type="AlphaFoldDB" id="A0A9D2I8U0"/>
<reference evidence="2" key="2">
    <citation type="submission" date="2021-04" db="EMBL/GenBank/DDBJ databases">
        <authorList>
            <person name="Gilroy R."/>
        </authorList>
    </citation>
    <scope>NUCLEOTIDE SEQUENCE</scope>
    <source>
        <strain evidence="2">CHK179-7159</strain>
    </source>
</reference>
<feature type="transmembrane region" description="Helical" evidence="1">
    <location>
        <begin position="707"/>
        <end position="728"/>
    </location>
</feature>
<reference evidence="2" key="1">
    <citation type="journal article" date="2021" name="PeerJ">
        <title>Extensive microbial diversity within the chicken gut microbiome revealed by metagenomics and culture.</title>
        <authorList>
            <person name="Gilroy R."/>
            <person name="Ravi A."/>
            <person name="Getino M."/>
            <person name="Pursley I."/>
            <person name="Horton D.L."/>
            <person name="Alikhan N.F."/>
            <person name="Baker D."/>
            <person name="Gharbi K."/>
            <person name="Hall N."/>
            <person name="Watson M."/>
            <person name="Adriaenssens E.M."/>
            <person name="Foster-Nyarko E."/>
            <person name="Jarju S."/>
            <person name="Secka A."/>
            <person name="Antonio M."/>
            <person name="Oren A."/>
            <person name="Chaudhuri R.R."/>
            <person name="La Ragione R."/>
            <person name="Hildebrand F."/>
            <person name="Pallen M.J."/>
        </authorList>
    </citation>
    <scope>NUCLEOTIDE SEQUENCE</scope>
    <source>
        <strain evidence="2">CHK179-7159</strain>
    </source>
</reference>
<feature type="transmembrane region" description="Helical" evidence="1">
    <location>
        <begin position="245"/>
        <end position="265"/>
    </location>
</feature>
<feature type="transmembrane region" description="Helical" evidence="1">
    <location>
        <begin position="328"/>
        <end position="348"/>
    </location>
</feature>
<feature type="transmembrane region" description="Helical" evidence="1">
    <location>
        <begin position="155"/>
        <end position="176"/>
    </location>
</feature>
<feature type="transmembrane region" description="Helical" evidence="1">
    <location>
        <begin position="299"/>
        <end position="316"/>
    </location>
</feature>
<comment type="caution">
    <text evidence="2">The sequence shown here is derived from an EMBL/GenBank/DDBJ whole genome shotgun (WGS) entry which is preliminary data.</text>
</comment>
<gene>
    <name evidence="2" type="ORF">H9717_11460</name>
</gene>
<organism evidence="2 3">
    <name type="scientific">Candidatus Eisenbergiella merdipullorum</name>
    <dbReference type="NCBI Taxonomy" id="2838553"/>
    <lineage>
        <taxon>Bacteria</taxon>
        <taxon>Bacillati</taxon>
        <taxon>Bacillota</taxon>
        <taxon>Clostridia</taxon>
        <taxon>Lachnospirales</taxon>
        <taxon>Lachnospiraceae</taxon>
        <taxon>Eisenbergiella</taxon>
    </lineage>
</organism>
<proteinExistence type="predicted"/>
<sequence>MAILALEAFILLAVSTWLIASFEKKIFHFEQDDMLLLETDGSNVSGSYLDYSYTEAKSVVTPEIALPSGIYYVEVVYNIVGPAYAGMEYTVPREDRELVNGNEFALNPVNERVAYKISVKDGAGVYFRVRQTGDATDGDYIQLLEVNIVRSKLSYLYPIACLIAFILIFDLLLFVFLYEKKWKNSNKIIIPILAIIAFLLGLPLYQPGIVGGIDLPFHMNRIEGICEGLKEGQFPVRIQPGWLNGYGYAVSIFYGDILLYFPAILRLTGFSLEDAMKAYLIAVNFLTIFSAWFSFKKCLWSSASALTAAVLYAGASDRLLRLYNSSQIGAVSAMIFYPVVFAGLYLLFTKEKRNGTERIWLWLLAGFSGLLMTHLLSCLMIGIFTVISCFLLIRRLFKKDVLIEVGKAFGAWLLLNAWFLVPFVQYMTKDFGVTSKLAENAGQSNPYVTLAGYVKDSLTVSDIFSEKGIGYGLTLVFFSALIMIILGGKSQRQKEGCLILCLAVCAGFFSMRGFPIIGLAQMSDVFLKLFRTVQYGNRFLSVAVLFLSCLGGYLILIADDKYKKKLAVLLCGITLLQSMLMFEGYSAGRRILEPVDLGYGLLNIGNGEYVPEGTDLSVLDKTLWYDEAAVQVSEVENRYLVWKAYVRNPGKMEQMISFPVLYYDGYQCLDLTSNKLLKIYAGENNRVSVIIPAEYSGMIQIKFVEYWHWRVAEGISLITFVVIIGYMIKCLRKKKSAM</sequence>
<evidence type="ECO:0000313" key="3">
    <source>
        <dbReference type="Proteomes" id="UP000886858"/>
    </source>
</evidence>
<feature type="transmembrane region" description="Helical" evidence="1">
    <location>
        <begin position="539"/>
        <end position="559"/>
    </location>
</feature>
<feature type="transmembrane region" description="Helical" evidence="1">
    <location>
        <begin position="277"/>
        <end position="293"/>
    </location>
</feature>
<dbReference type="Proteomes" id="UP000886858">
    <property type="component" value="Unassembled WGS sequence"/>
</dbReference>
<keyword evidence="1" id="KW-1133">Transmembrane helix</keyword>
<feature type="transmembrane region" description="Helical" evidence="1">
    <location>
        <begin position="188"/>
        <end position="205"/>
    </location>
</feature>
<dbReference type="EMBL" id="DWYY01000124">
    <property type="protein sequence ID" value="HJA93709.1"/>
    <property type="molecule type" value="Genomic_DNA"/>
</dbReference>
<evidence type="ECO:0000256" key="1">
    <source>
        <dbReference type="SAM" id="Phobius"/>
    </source>
</evidence>
<evidence type="ECO:0008006" key="4">
    <source>
        <dbReference type="Google" id="ProtNLM"/>
    </source>
</evidence>
<name>A0A9D2I8U0_9FIRM</name>
<evidence type="ECO:0000313" key="2">
    <source>
        <dbReference type="EMBL" id="HJA93709.1"/>
    </source>
</evidence>